<reference evidence="3" key="1">
    <citation type="journal article" date="2020" name="Fungal Divers.">
        <title>Resolving the Mortierellaceae phylogeny through synthesis of multi-gene phylogenetics and phylogenomics.</title>
        <authorList>
            <person name="Vandepol N."/>
            <person name="Liber J."/>
            <person name="Desiro A."/>
            <person name="Na H."/>
            <person name="Kennedy M."/>
            <person name="Barry K."/>
            <person name="Grigoriev I.V."/>
            <person name="Miller A.N."/>
            <person name="O'Donnell K."/>
            <person name="Stajich J.E."/>
            <person name="Bonito G."/>
        </authorList>
    </citation>
    <scope>NUCLEOTIDE SEQUENCE</scope>
    <source>
        <strain evidence="3">NRRL 28262</strain>
    </source>
</reference>
<keyword evidence="4" id="KW-1185">Reference proteome</keyword>
<feature type="compositionally biased region" description="Low complexity" evidence="1">
    <location>
        <begin position="10"/>
        <end position="25"/>
    </location>
</feature>
<evidence type="ECO:0000256" key="2">
    <source>
        <dbReference type="SAM" id="Phobius"/>
    </source>
</evidence>
<gene>
    <name evidence="3" type="ORF">BGZ95_000474</name>
</gene>
<protein>
    <recommendedName>
        <fullName evidence="5">Kelch repeat protein</fullName>
    </recommendedName>
</protein>
<feature type="non-terminal residue" evidence="3">
    <location>
        <position position="1"/>
    </location>
</feature>
<feature type="compositionally biased region" description="Polar residues" evidence="1">
    <location>
        <begin position="453"/>
        <end position="463"/>
    </location>
</feature>
<feature type="compositionally biased region" description="Basic and acidic residues" evidence="1">
    <location>
        <begin position="403"/>
        <end position="435"/>
    </location>
</feature>
<name>A0AAD4D872_9FUNG</name>
<sequence length="482" mass="50268">MVINEFAQQSTAGRASLSSTRSASIPTSSKTMRTLSLTTTTITVLLLSLVSSTASAQSTIAPVPVTAGGYVTDGEKTLYIRGGSTTVGGHNPTNQFFSLDLTTSWSAASPAWKSLVSASTAAVPVTANNSLAMSGSNQLVEWSATPGLTVYSLDNGSSTFKGFPLGLTAEPGLQIAINPSTGAANVPCGTSNGDAMAQFNPLTQAAVNAVAMPMGASDIMQKISYYSFVWSTVRSSFLLLGGFTYSQNPPRCNEALWEFKGSSWSRVVRTAGGRKMVVFGGQRATDWKPISGIYILDLDTLEWTSGTAAPSQEARLSMACTVSGDYFIAWGGEAGTAVKGSTPLIYNMKTNQWVDQYTSTVSVNSGSGPNTNIAAIAGGAAGAVVLIAVIVGVVFYRRRQQRKNAEKETADAKDKAMEKKDGPKGVKKAGDDLKDPQGLGNNSSVTAFAAGTIPNSDGSNTLSKDGGEMMVDKDGRVVSRNP</sequence>
<keyword evidence="2" id="KW-0472">Membrane</keyword>
<feature type="region of interest" description="Disordered" evidence="1">
    <location>
        <begin position="402"/>
        <end position="482"/>
    </location>
</feature>
<dbReference type="AlphaFoldDB" id="A0AAD4D872"/>
<keyword evidence="2" id="KW-0812">Transmembrane</keyword>
<comment type="caution">
    <text evidence="3">The sequence shown here is derived from an EMBL/GenBank/DDBJ whole genome shotgun (WGS) entry which is preliminary data.</text>
</comment>
<dbReference type="Gene3D" id="2.120.10.80">
    <property type="entry name" value="Kelch-type beta propeller"/>
    <property type="match status" value="1"/>
</dbReference>
<feature type="transmembrane region" description="Helical" evidence="2">
    <location>
        <begin position="373"/>
        <end position="396"/>
    </location>
</feature>
<dbReference type="Proteomes" id="UP001194580">
    <property type="component" value="Unassembled WGS sequence"/>
</dbReference>
<dbReference type="SUPFAM" id="SSF117281">
    <property type="entry name" value="Kelch motif"/>
    <property type="match status" value="1"/>
</dbReference>
<evidence type="ECO:0008006" key="5">
    <source>
        <dbReference type="Google" id="ProtNLM"/>
    </source>
</evidence>
<feature type="region of interest" description="Disordered" evidence="1">
    <location>
        <begin position="1"/>
        <end position="25"/>
    </location>
</feature>
<keyword evidence="2" id="KW-1133">Transmembrane helix</keyword>
<dbReference type="EMBL" id="JAAAIL010001089">
    <property type="protein sequence ID" value="KAG0271672.1"/>
    <property type="molecule type" value="Genomic_DNA"/>
</dbReference>
<organism evidence="3 4">
    <name type="scientific">Linnemannia exigua</name>
    <dbReference type="NCBI Taxonomy" id="604196"/>
    <lineage>
        <taxon>Eukaryota</taxon>
        <taxon>Fungi</taxon>
        <taxon>Fungi incertae sedis</taxon>
        <taxon>Mucoromycota</taxon>
        <taxon>Mortierellomycotina</taxon>
        <taxon>Mortierellomycetes</taxon>
        <taxon>Mortierellales</taxon>
        <taxon>Mortierellaceae</taxon>
        <taxon>Linnemannia</taxon>
    </lineage>
</organism>
<dbReference type="InterPro" id="IPR015915">
    <property type="entry name" value="Kelch-typ_b-propeller"/>
</dbReference>
<accession>A0AAD4D872</accession>
<evidence type="ECO:0000313" key="3">
    <source>
        <dbReference type="EMBL" id="KAG0271672.1"/>
    </source>
</evidence>
<evidence type="ECO:0000313" key="4">
    <source>
        <dbReference type="Proteomes" id="UP001194580"/>
    </source>
</evidence>
<feature type="compositionally biased region" description="Basic and acidic residues" evidence="1">
    <location>
        <begin position="465"/>
        <end position="482"/>
    </location>
</feature>
<evidence type="ECO:0000256" key="1">
    <source>
        <dbReference type="SAM" id="MobiDB-lite"/>
    </source>
</evidence>
<proteinExistence type="predicted"/>